<dbReference type="InterPro" id="IPR000659">
    <property type="entry name" value="Pyridox_Oxase"/>
</dbReference>
<dbReference type="GO" id="GO:0010181">
    <property type="term" value="F:FMN binding"/>
    <property type="evidence" value="ECO:0007669"/>
    <property type="project" value="UniProtKB-UniRule"/>
</dbReference>
<comment type="pathway">
    <text evidence="6">Cofactor metabolism; pyridoxal 5'-phosphate salvage; pyridoxal 5'-phosphate from pyridoxamine 5'-phosphate: step 1/1.</text>
</comment>
<dbReference type="PANTHER" id="PTHR10851">
    <property type="entry name" value="PYRIDOXINE-5-PHOSPHATE OXIDASE"/>
    <property type="match status" value="1"/>
</dbReference>
<comment type="catalytic activity">
    <reaction evidence="6">
        <text>pyridoxine 5'-phosphate + O2 = pyridoxal 5'-phosphate + H2O2</text>
        <dbReference type="Rhea" id="RHEA:15149"/>
        <dbReference type="ChEBI" id="CHEBI:15379"/>
        <dbReference type="ChEBI" id="CHEBI:16240"/>
        <dbReference type="ChEBI" id="CHEBI:58589"/>
        <dbReference type="ChEBI" id="CHEBI:597326"/>
        <dbReference type="EC" id="1.4.3.5"/>
    </reaction>
</comment>
<feature type="binding site" evidence="6 7">
    <location>
        <position position="68"/>
    </location>
    <ligand>
        <name>FMN</name>
        <dbReference type="ChEBI" id="CHEBI:58210"/>
    </ligand>
</feature>
<dbReference type="InterPro" id="IPR011576">
    <property type="entry name" value="Pyridox_Oxase_N"/>
</dbReference>
<dbReference type="HAMAP" id="MF_01629">
    <property type="entry name" value="PdxH"/>
    <property type="match status" value="1"/>
</dbReference>
<evidence type="ECO:0000256" key="6">
    <source>
        <dbReference type="HAMAP-Rule" id="MF_01629"/>
    </source>
</evidence>
<dbReference type="InterPro" id="IPR019740">
    <property type="entry name" value="Pyridox_Oxase_CS"/>
</dbReference>
<feature type="binding site" evidence="6 7">
    <location>
        <position position="93"/>
    </location>
    <ligand>
        <name>FMN</name>
        <dbReference type="ChEBI" id="CHEBI:58210"/>
    </ligand>
</feature>
<dbReference type="Pfam" id="PF01243">
    <property type="entry name" value="PNPOx_N"/>
    <property type="match status" value="1"/>
</dbReference>
<evidence type="ECO:0000259" key="8">
    <source>
        <dbReference type="Pfam" id="PF01243"/>
    </source>
</evidence>
<organism evidence="10 11">
    <name type="scientific">Pseudoxanthomonas indica</name>
    <dbReference type="NCBI Taxonomy" id="428993"/>
    <lineage>
        <taxon>Bacteria</taxon>
        <taxon>Pseudomonadati</taxon>
        <taxon>Pseudomonadota</taxon>
        <taxon>Gammaproteobacteria</taxon>
        <taxon>Lysobacterales</taxon>
        <taxon>Lysobacteraceae</taxon>
        <taxon>Pseudoxanthomonas</taxon>
    </lineage>
</organism>
<evidence type="ECO:0000256" key="2">
    <source>
        <dbReference type="ARBA" id="ARBA00022630"/>
    </source>
</evidence>
<reference evidence="10 11" key="1">
    <citation type="submission" date="2017-02" db="EMBL/GenBank/DDBJ databases">
        <authorList>
            <person name="Peterson S.W."/>
        </authorList>
    </citation>
    <scope>NUCLEOTIDE SEQUENCE [LARGE SCALE GENOMIC DNA]</scope>
    <source>
        <strain evidence="10 11">P15</strain>
    </source>
</reference>
<feature type="binding site" evidence="6 7">
    <location>
        <begin position="46"/>
        <end position="51"/>
    </location>
    <ligand>
        <name>FMN</name>
        <dbReference type="ChEBI" id="CHEBI:58210"/>
    </ligand>
</feature>
<dbReference type="EC" id="1.4.3.5" evidence="6"/>
<feature type="binding site" evidence="6 7">
    <location>
        <begin position="61"/>
        <end position="62"/>
    </location>
    <ligand>
        <name>FMN</name>
        <dbReference type="ChEBI" id="CHEBI:58210"/>
    </ligand>
</feature>
<dbReference type="RefSeq" id="WP_079724972.1">
    <property type="nucleotide sequence ID" value="NZ_BMCL01000001.1"/>
</dbReference>
<dbReference type="Proteomes" id="UP000190341">
    <property type="component" value="Unassembled WGS sequence"/>
</dbReference>
<evidence type="ECO:0000256" key="7">
    <source>
        <dbReference type="PIRSR" id="PIRSR000190-2"/>
    </source>
</evidence>
<feature type="domain" description="Pyridoxine 5'-phosphate oxidase dimerisation C-terminal" evidence="9">
    <location>
        <begin position="160"/>
        <end position="201"/>
    </location>
</feature>
<dbReference type="Pfam" id="PF10590">
    <property type="entry name" value="PNP_phzG_C"/>
    <property type="match status" value="1"/>
</dbReference>
<comment type="function">
    <text evidence="6">Catalyzes the oxidation of either pyridoxine 5'-phosphate (PNP) or pyridoxamine 5'-phosphate (PMP) into pyridoxal 5'-phosphate (PLP).</text>
</comment>
<dbReference type="NCBIfam" id="TIGR00558">
    <property type="entry name" value="pdxH"/>
    <property type="match status" value="1"/>
</dbReference>
<keyword evidence="11" id="KW-1185">Reference proteome</keyword>
<sequence length="201" mass="22841">MTDDVYTEALTTFASLYQEAVTSGTETEANAMTVATASAQGIPAARTVLLKNFDEQGFVFYTHLDSPKGRDLQANPHAALLFLWRSLREAGIQVRVEGEVELVADREADEYFATRARMSQIGAWASHQSETLASQAEFDQRIAETEARFQGQDVPRPPGWSGFRVRPRALEFWYGARFRLHERWRYERAADGSWSKRMLFP</sequence>
<feature type="binding site" evidence="6">
    <location>
        <begin position="179"/>
        <end position="181"/>
    </location>
    <ligand>
        <name>substrate</name>
    </ligand>
</feature>
<proteinExistence type="inferred from homology"/>
<keyword evidence="2 6" id="KW-0285">Flavoprotein</keyword>
<comment type="catalytic activity">
    <reaction evidence="6">
        <text>pyridoxamine 5'-phosphate + O2 + H2O = pyridoxal 5'-phosphate + H2O2 + NH4(+)</text>
        <dbReference type="Rhea" id="RHEA:15817"/>
        <dbReference type="ChEBI" id="CHEBI:15377"/>
        <dbReference type="ChEBI" id="CHEBI:15379"/>
        <dbReference type="ChEBI" id="CHEBI:16240"/>
        <dbReference type="ChEBI" id="CHEBI:28938"/>
        <dbReference type="ChEBI" id="CHEBI:58451"/>
        <dbReference type="ChEBI" id="CHEBI:597326"/>
        <dbReference type="EC" id="1.4.3.5"/>
    </reaction>
</comment>
<dbReference type="EMBL" id="FUZV01000002">
    <property type="protein sequence ID" value="SKC76249.1"/>
    <property type="molecule type" value="Genomic_DNA"/>
</dbReference>
<evidence type="ECO:0000256" key="4">
    <source>
        <dbReference type="ARBA" id="ARBA00023002"/>
    </source>
</evidence>
<keyword evidence="4 6" id="KW-0560">Oxidoreductase</keyword>
<feature type="binding site" evidence="6 7">
    <location>
        <position position="183"/>
    </location>
    <ligand>
        <name>FMN</name>
        <dbReference type="ChEBI" id="CHEBI:58210"/>
    </ligand>
</feature>
<evidence type="ECO:0000313" key="11">
    <source>
        <dbReference type="Proteomes" id="UP000190341"/>
    </source>
</evidence>
<evidence type="ECO:0000256" key="3">
    <source>
        <dbReference type="ARBA" id="ARBA00022643"/>
    </source>
</evidence>
<dbReference type="FunFam" id="2.30.110.10:FF:000012">
    <property type="entry name" value="Predicted protein"/>
    <property type="match status" value="1"/>
</dbReference>
<dbReference type="GO" id="GO:0008615">
    <property type="term" value="P:pyridoxine biosynthetic process"/>
    <property type="evidence" value="ECO:0007669"/>
    <property type="project" value="UniProtKB-UniRule"/>
</dbReference>
<feature type="domain" description="Pyridoxamine 5'-phosphate oxidase N-terminal" evidence="8">
    <location>
        <begin position="28"/>
        <end position="146"/>
    </location>
</feature>
<feature type="binding site" evidence="6">
    <location>
        <position position="119"/>
    </location>
    <ligand>
        <name>substrate</name>
    </ligand>
</feature>
<dbReference type="PIRSF" id="PIRSF000190">
    <property type="entry name" value="Pyd_amn-ph_oxd"/>
    <property type="match status" value="1"/>
</dbReference>
<comment type="similarity">
    <text evidence="1 6">Belongs to the pyridoxamine 5'-phosphate oxidase family.</text>
</comment>
<dbReference type="UniPathway" id="UPA01068">
    <property type="reaction ID" value="UER00304"/>
</dbReference>
<evidence type="ECO:0000259" key="9">
    <source>
        <dbReference type="Pfam" id="PF10590"/>
    </source>
</evidence>
<dbReference type="NCBIfam" id="NF004231">
    <property type="entry name" value="PRK05679.1"/>
    <property type="match status" value="1"/>
</dbReference>
<evidence type="ECO:0000313" key="10">
    <source>
        <dbReference type="EMBL" id="SKC76249.1"/>
    </source>
</evidence>
<comment type="caution">
    <text evidence="6">Lacks conserved residue(s) required for the propagation of feature annotation.</text>
</comment>
<evidence type="ECO:0000256" key="1">
    <source>
        <dbReference type="ARBA" id="ARBA00007301"/>
    </source>
</evidence>
<evidence type="ECO:0000256" key="5">
    <source>
        <dbReference type="ARBA" id="ARBA00023096"/>
    </source>
</evidence>
<dbReference type="Gene3D" id="2.30.110.10">
    <property type="entry name" value="Electron Transport, Fmn-binding Protein, Chain A"/>
    <property type="match status" value="1"/>
</dbReference>
<comment type="cofactor">
    <cofactor evidence="6 7">
        <name>FMN</name>
        <dbReference type="ChEBI" id="CHEBI:58210"/>
    </cofactor>
    <text evidence="6 7">Binds 1 FMN per subunit.</text>
</comment>
<protein>
    <recommendedName>
        <fullName evidence="6">Pyridoxine/pyridoxamine 5'-phosphate oxidase</fullName>
        <ecNumber evidence="6">1.4.3.5</ecNumber>
    </recommendedName>
    <alternativeName>
        <fullName evidence="6">PNP/PMP oxidase</fullName>
        <shortName evidence="6">PNPOx</shortName>
    </alternativeName>
    <alternativeName>
        <fullName evidence="6">Pyridoxal 5'-phosphate synthase</fullName>
    </alternativeName>
</protein>
<keyword evidence="3 6" id="KW-0288">FMN</keyword>
<gene>
    <name evidence="6" type="primary">pdxH</name>
    <name evidence="10" type="ORF">SAMN06296058_2638</name>
</gene>
<dbReference type="AlphaFoldDB" id="A0A1T5LKX3"/>
<feature type="binding site" evidence="6 7">
    <location>
        <position position="173"/>
    </location>
    <ligand>
        <name>FMN</name>
        <dbReference type="ChEBI" id="CHEBI:58210"/>
    </ligand>
</feature>
<accession>A0A1T5LKX3</accession>
<dbReference type="PROSITE" id="PS01064">
    <property type="entry name" value="PYRIDOX_OXIDASE"/>
    <property type="match status" value="1"/>
</dbReference>
<feature type="binding site" evidence="6">
    <location>
        <position position="115"/>
    </location>
    <ligand>
        <name>substrate</name>
    </ligand>
</feature>
<dbReference type="GO" id="GO:0004733">
    <property type="term" value="F:pyridoxamine phosphate oxidase activity"/>
    <property type="evidence" value="ECO:0007669"/>
    <property type="project" value="UniProtKB-UniRule"/>
</dbReference>
<feature type="binding site" evidence="6">
    <location>
        <position position="111"/>
    </location>
    <ligand>
        <name>substrate</name>
    </ligand>
</feature>
<dbReference type="InterPro" id="IPR012349">
    <property type="entry name" value="Split_barrel_FMN-bd"/>
</dbReference>
<name>A0A1T5LKX3_9GAMM</name>
<dbReference type="STRING" id="428993.SAMN06296058_2638"/>
<keyword evidence="5 6" id="KW-0664">Pyridoxine biosynthesis</keyword>
<dbReference type="SUPFAM" id="SSF50475">
    <property type="entry name" value="FMN-binding split barrel"/>
    <property type="match status" value="1"/>
</dbReference>
<dbReference type="OrthoDB" id="9780392at2"/>
<feature type="binding site" evidence="6 7">
    <location>
        <begin position="128"/>
        <end position="129"/>
    </location>
    <ligand>
        <name>FMN</name>
        <dbReference type="ChEBI" id="CHEBI:58210"/>
    </ligand>
</feature>
<dbReference type="PANTHER" id="PTHR10851:SF0">
    <property type="entry name" value="PYRIDOXINE-5'-PHOSPHATE OXIDASE"/>
    <property type="match status" value="1"/>
</dbReference>
<comment type="subunit">
    <text evidence="6">Homodimer.</text>
</comment>
<feature type="binding site" evidence="6">
    <location>
        <position position="51"/>
    </location>
    <ligand>
        <name>substrate</name>
    </ligand>
</feature>
<comment type="pathway">
    <text evidence="6">Cofactor metabolism; pyridoxal 5'-phosphate salvage; pyridoxal 5'-phosphate from pyridoxine 5'-phosphate: step 1/1.</text>
</comment>
<dbReference type="InterPro" id="IPR019576">
    <property type="entry name" value="Pyridoxamine_oxidase_dimer_C"/>
</dbReference>